<dbReference type="AlphaFoldDB" id="A0A090JWS2"/>
<organism evidence="11">
    <name type="scientific">Methanobacterium formicicum</name>
    <dbReference type="NCBI Taxonomy" id="2162"/>
    <lineage>
        <taxon>Archaea</taxon>
        <taxon>Methanobacteriati</taxon>
        <taxon>Methanobacteriota</taxon>
        <taxon>Methanomada group</taxon>
        <taxon>Methanobacteria</taxon>
        <taxon>Methanobacteriales</taxon>
        <taxon>Methanobacteriaceae</taxon>
        <taxon>Methanobacterium</taxon>
    </lineage>
</organism>
<dbReference type="GO" id="GO:0016763">
    <property type="term" value="F:pentosyltransferase activity"/>
    <property type="evidence" value="ECO:0007669"/>
    <property type="project" value="TreeGrafter"/>
</dbReference>
<feature type="transmembrane region" description="Helical" evidence="8">
    <location>
        <begin position="335"/>
        <end position="352"/>
    </location>
</feature>
<keyword evidence="3" id="KW-0328">Glycosyltransferase</keyword>
<feature type="transmembrane region" description="Helical" evidence="8">
    <location>
        <begin position="385"/>
        <end position="405"/>
    </location>
</feature>
<feature type="transmembrane region" description="Helical" evidence="8">
    <location>
        <begin position="359"/>
        <end position="379"/>
    </location>
</feature>
<evidence type="ECO:0000313" key="11">
    <source>
        <dbReference type="EMBL" id="CEA13981.1"/>
    </source>
</evidence>
<keyword evidence="2" id="KW-1003">Cell membrane</keyword>
<name>A0A090JWS2_METFO</name>
<reference evidence="11" key="1">
    <citation type="submission" date="2014-08" db="EMBL/GenBank/DDBJ databases">
        <authorList>
            <person name="Wibberg D."/>
        </authorList>
    </citation>
    <scope>NUCLEOTIDE SEQUENCE</scope>
</reference>
<dbReference type="InterPro" id="IPR018776">
    <property type="entry name" value="Membrane_prot_PTPS-rel_domain"/>
</dbReference>
<evidence type="ECO:0000259" key="10">
    <source>
        <dbReference type="Pfam" id="PF13231"/>
    </source>
</evidence>
<feature type="transmembrane region" description="Helical" evidence="8">
    <location>
        <begin position="279"/>
        <end position="299"/>
    </location>
</feature>
<dbReference type="InterPro" id="IPR038731">
    <property type="entry name" value="RgtA/B/C-like"/>
</dbReference>
<accession>A0A090JWS2</accession>
<feature type="transmembrane region" description="Helical" evidence="8">
    <location>
        <begin position="311"/>
        <end position="329"/>
    </location>
</feature>
<dbReference type="RefSeq" id="WP_048073103.1">
    <property type="nucleotide sequence ID" value="NZ_JARVXG010000043.1"/>
</dbReference>
<sequence length="770" mass="88413">MTKINPLKYIRSHGLNLICLVILLITLFLVVYYRLKLQMSIGPFWDTYSFLDNALEYAGIGTGYIELDRSPFLPFLTSLLFRAGFVSEMAIYLMDGIIFILGVVGLYHLLRLRFNSLESLAGCAVYISFPVILAWLGVGYLDIAAVSFSIWAIYTTVLAVKKNPRYFYLAFPLAMIAFLTRFTAGFIVFPIILYILMGGNYLRHLKQMLKGLMCSVLIIIPYLLFMYQKTGDPFITITSLLSIQSESVSGLAAYSADPLYYLKTMDLFVSIQGQFHNQIYYLFLLIIVIGVVIYLYNLVKSHKFHLNSPFAKLKILILAVLLLGFIFTFSKISSMASIGLVVLICYMVYDLMRGKEKLDLDLLFVAWFMAQFIVHAQYAQKVDRYFITMAPALVYFLILGLNQIAGKLKINYRQLNLTRYILPLLLLMVALLSTTAYLTGLDHSLNDNYEYLSAINQPDDTPFIVNSTDLLRNKYTADNLALAANWLKEYDPQYSTKKIRSNQWPGMVWNLRTYMDKQPTWNTTELISHELEKNNIDYYISTQSLNLEAYPQVAQFGDVFIYQKDPSKIENKTQMLYIGQNWQNYIDEVLGFKAYVIYENLGQVVRGKPTEIDSHSLEELQKYPYLLLYNFKWNDQEKAEELLTRYVESGGTLVIDASGNLEGSFYNLDNAEFMNTIITRKSLEANPKIEPNTVNFSPFLSDGETWYGAHYEPTNQSQIQPLVTADGNILIGEQKIGKGRIIWIGYNLVWHAFHLENQEEMKLIQDNMGI</sequence>
<feature type="domain" description="Membrane protein 6-pyruvoyl-tetrahydropterin synthase-related" evidence="9">
    <location>
        <begin position="523"/>
        <end position="751"/>
    </location>
</feature>
<dbReference type="EMBL" id="LN515531">
    <property type="protein sequence ID" value="CEA13981.1"/>
    <property type="molecule type" value="Genomic_DNA"/>
</dbReference>
<feature type="transmembrane region" description="Helical" evidence="8">
    <location>
        <begin position="12"/>
        <end position="35"/>
    </location>
</feature>
<evidence type="ECO:0000256" key="3">
    <source>
        <dbReference type="ARBA" id="ARBA00022676"/>
    </source>
</evidence>
<evidence type="ECO:0000256" key="1">
    <source>
        <dbReference type="ARBA" id="ARBA00004651"/>
    </source>
</evidence>
<evidence type="ECO:0000256" key="4">
    <source>
        <dbReference type="ARBA" id="ARBA00022679"/>
    </source>
</evidence>
<dbReference type="GO" id="GO:0008610">
    <property type="term" value="P:lipid biosynthetic process"/>
    <property type="evidence" value="ECO:0007669"/>
    <property type="project" value="UniProtKB-ARBA"/>
</dbReference>
<dbReference type="PATRIC" id="fig|2162.9.peg.1694"/>
<dbReference type="KEGG" id="mfi:DSM1535_1655"/>
<feature type="transmembrane region" description="Helical" evidence="8">
    <location>
        <begin position="417"/>
        <end position="438"/>
    </location>
</feature>
<dbReference type="Gene3D" id="3.40.50.880">
    <property type="match status" value="1"/>
</dbReference>
<feature type="transmembrane region" description="Helical" evidence="8">
    <location>
        <begin position="208"/>
        <end position="227"/>
    </location>
</feature>
<evidence type="ECO:0000256" key="2">
    <source>
        <dbReference type="ARBA" id="ARBA00022475"/>
    </source>
</evidence>
<dbReference type="SUPFAM" id="SSF52317">
    <property type="entry name" value="Class I glutamine amidotransferase-like"/>
    <property type="match status" value="1"/>
</dbReference>
<feature type="domain" description="Glycosyltransferase RgtA/B/C/D-like" evidence="10">
    <location>
        <begin position="68"/>
        <end position="222"/>
    </location>
</feature>
<feature type="transmembrane region" description="Helical" evidence="8">
    <location>
        <begin position="167"/>
        <end position="196"/>
    </location>
</feature>
<protein>
    <submittedName>
        <fullName evidence="11">Putative membrane protein</fullName>
    </submittedName>
</protein>
<gene>
    <name evidence="11" type="ORF">DSM1535_1655</name>
</gene>
<dbReference type="Pfam" id="PF13231">
    <property type="entry name" value="PMT_2"/>
    <property type="match status" value="1"/>
</dbReference>
<evidence type="ECO:0000256" key="6">
    <source>
        <dbReference type="ARBA" id="ARBA00022989"/>
    </source>
</evidence>
<keyword evidence="4" id="KW-0808">Transferase</keyword>
<dbReference type="GO" id="GO:0005886">
    <property type="term" value="C:plasma membrane"/>
    <property type="evidence" value="ECO:0007669"/>
    <property type="project" value="UniProtKB-SubCell"/>
</dbReference>
<keyword evidence="7 8" id="KW-0472">Membrane</keyword>
<keyword evidence="5 8" id="KW-0812">Transmembrane</keyword>
<feature type="transmembrane region" description="Helical" evidence="8">
    <location>
        <begin position="89"/>
        <end position="110"/>
    </location>
</feature>
<comment type="subcellular location">
    <subcellularLocation>
        <location evidence="1">Cell membrane</location>
        <topology evidence="1">Multi-pass membrane protein</topology>
    </subcellularLocation>
</comment>
<dbReference type="InterPro" id="IPR029062">
    <property type="entry name" value="Class_I_gatase-like"/>
</dbReference>
<dbReference type="Pfam" id="PF10131">
    <property type="entry name" value="PTPS_related"/>
    <property type="match status" value="1"/>
</dbReference>
<evidence type="ECO:0000256" key="8">
    <source>
        <dbReference type="SAM" id="Phobius"/>
    </source>
</evidence>
<dbReference type="InterPro" id="IPR050297">
    <property type="entry name" value="LipidA_mod_glycosyltrf_83"/>
</dbReference>
<evidence type="ECO:0000256" key="5">
    <source>
        <dbReference type="ARBA" id="ARBA00022692"/>
    </source>
</evidence>
<keyword evidence="6 8" id="KW-1133">Transmembrane helix</keyword>
<dbReference type="PANTHER" id="PTHR33908:SF11">
    <property type="entry name" value="MEMBRANE PROTEIN"/>
    <property type="match status" value="1"/>
</dbReference>
<proteinExistence type="predicted"/>
<dbReference type="PANTHER" id="PTHR33908">
    <property type="entry name" value="MANNOSYLTRANSFERASE YKCB-RELATED"/>
    <property type="match status" value="1"/>
</dbReference>
<evidence type="ECO:0000259" key="9">
    <source>
        <dbReference type="Pfam" id="PF10131"/>
    </source>
</evidence>
<evidence type="ECO:0000256" key="7">
    <source>
        <dbReference type="ARBA" id="ARBA00023136"/>
    </source>
</evidence>